<dbReference type="EMBL" id="CAKOGP040001725">
    <property type="protein sequence ID" value="CAJ1947193.1"/>
    <property type="molecule type" value="Genomic_DNA"/>
</dbReference>
<feature type="compositionally biased region" description="Acidic residues" evidence="1">
    <location>
        <begin position="219"/>
        <end position="245"/>
    </location>
</feature>
<dbReference type="InterPro" id="IPR052594">
    <property type="entry name" value="J_domain-containing_protein"/>
</dbReference>
<dbReference type="InterPro" id="IPR001623">
    <property type="entry name" value="DnaJ_domain"/>
</dbReference>
<dbReference type="SMART" id="SM00271">
    <property type="entry name" value="DnaJ"/>
    <property type="match status" value="1"/>
</dbReference>
<evidence type="ECO:0000259" key="2">
    <source>
        <dbReference type="PROSITE" id="PS50076"/>
    </source>
</evidence>
<dbReference type="SUPFAM" id="SSF46565">
    <property type="entry name" value="Chaperone J-domain"/>
    <property type="match status" value="1"/>
</dbReference>
<protein>
    <recommendedName>
        <fullName evidence="2">J domain-containing protein</fullName>
    </recommendedName>
</protein>
<gene>
    <name evidence="3" type="ORF">CYCCA115_LOCUS11024</name>
</gene>
<evidence type="ECO:0000313" key="4">
    <source>
        <dbReference type="Proteomes" id="UP001295423"/>
    </source>
</evidence>
<dbReference type="CDD" id="cd06257">
    <property type="entry name" value="DnaJ"/>
    <property type="match status" value="1"/>
</dbReference>
<dbReference type="Pfam" id="PF23302">
    <property type="entry name" value="HTH_DNAJC9"/>
    <property type="match status" value="1"/>
</dbReference>
<reference evidence="3" key="1">
    <citation type="submission" date="2023-08" db="EMBL/GenBank/DDBJ databases">
        <authorList>
            <person name="Audoor S."/>
            <person name="Bilcke G."/>
        </authorList>
    </citation>
    <scope>NUCLEOTIDE SEQUENCE</scope>
</reference>
<dbReference type="Gene3D" id="1.10.287.110">
    <property type="entry name" value="DnaJ domain"/>
    <property type="match status" value="1"/>
</dbReference>
<keyword evidence="4" id="KW-1185">Reference proteome</keyword>
<organism evidence="3 4">
    <name type="scientific">Cylindrotheca closterium</name>
    <dbReference type="NCBI Taxonomy" id="2856"/>
    <lineage>
        <taxon>Eukaryota</taxon>
        <taxon>Sar</taxon>
        <taxon>Stramenopiles</taxon>
        <taxon>Ochrophyta</taxon>
        <taxon>Bacillariophyta</taxon>
        <taxon>Bacillariophyceae</taxon>
        <taxon>Bacillariophycidae</taxon>
        <taxon>Bacillariales</taxon>
        <taxon>Bacillariaceae</taxon>
        <taxon>Cylindrotheca</taxon>
    </lineage>
</organism>
<dbReference type="PANTHER" id="PTHR44144">
    <property type="entry name" value="DNAJ HOMOLOG SUBFAMILY C MEMBER 9"/>
    <property type="match status" value="1"/>
</dbReference>
<dbReference type="GO" id="GO:0005634">
    <property type="term" value="C:nucleus"/>
    <property type="evidence" value="ECO:0007669"/>
    <property type="project" value="TreeGrafter"/>
</dbReference>
<dbReference type="InterPro" id="IPR056453">
    <property type="entry name" value="HTH_DNAJC9"/>
</dbReference>
<name>A0AAD2JGB9_9STRA</name>
<proteinExistence type="predicted"/>
<feature type="region of interest" description="Disordered" evidence="1">
    <location>
        <begin position="201"/>
        <end position="304"/>
    </location>
</feature>
<dbReference type="PROSITE" id="PS00636">
    <property type="entry name" value="DNAJ_1"/>
    <property type="match status" value="1"/>
</dbReference>
<feature type="compositionally biased region" description="Basic residues" evidence="1">
    <location>
        <begin position="250"/>
        <end position="274"/>
    </location>
</feature>
<dbReference type="Proteomes" id="UP001295423">
    <property type="component" value="Unassembled WGS sequence"/>
</dbReference>
<dbReference type="AlphaFoldDB" id="A0AAD2JGB9"/>
<evidence type="ECO:0000313" key="3">
    <source>
        <dbReference type="EMBL" id="CAJ1947193.1"/>
    </source>
</evidence>
<dbReference type="InterPro" id="IPR036869">
    <property type="entry name" value="J_dom_sf"/>
</dbReference>
<dbReference type="GO" id="GO:0005737">
    <property type="term" value="C:cytoplasm"/>
    <property type="evidence" value="ECO:0007669"/>
    <property type="project" value="TreeGrafter"/>
</dbReference>
<sequence>MTRQLVEEAFGSNNTSIDLYKDVLQCPKDASNAQLRKAYYKRARDFHPDKNKEESAKLQFQAISFAYNYLKDPERRKDYDEEGILPDENDMGDNGDDDNDKPNDWKAYFDMIFGKLSSTKKIDDFELKYKMSLEEEADVLKYYEQFQGNLVKCLEFVMLSQDRDVKRWMEDYIQPAIDEGKVTNYEANLKSSIGKIDKKLAREQKKNQSKQKKTKTKVEEDEEGEEDDEEEVAIDEDETESEDSEDDKRKSKKKKAAKPAAKKAKPTVTKRRRQVMGGCGPSDGLIAAIRGRQNSRNSGGSENLFASLGARYGVDMGDDDPLDDAAFAKIQSKLKKKKGK</sequence>
<dbReference type="PANTHER" id="PTHR44144:SF1">
    <property type="entry name" value="DNAJ HOMOLOG SUBFAMILY C MEMBER 9"/>
    <property type="match status" value="1"/>
</dbReference>
<dbReference type="PROSITE" id="PS50076">
    <property type="entry name" value="DNAJ_2"/>
    <property type="match status" value="1"/>
</dbReference>
<comment type="caution">
    <text evidence="3">The sequence shown here is derived from an EMBL/GenBank/DDBJ whole genome shotgun (WGS) entry which is preliminary data.</text>
</comment>
<dbReference type="Pfam" id="PF00226">
    <property type="entry name" value="DnaJ"/>
    <property type="match status" value="1"/>
</dbReference>
<feature type="compositionally biased region" description="Polar residues" evidence="1">
    <location>
        <begin position="292"/>
        <end position="301"/>
    </location>
</feature>
<dbReference type="GO" id="GO:0031072">
    <property type="term" value="F:heat shock protein binding"/>
    <property type="evidence" value="ECO:0007669"/>
    <property type="project" value="TreeGrafter"/>
</dbReference>
<feature type="domain" description="J" evidence="2">
    <location>
        <begin position="19"/>
        <end position="83"/>
    </location>
</feature>
<evidence type="ECO:0000256" key="1">
    <source>
        <dbReference type="SAM" id="MobiDB-lite"/>
    </source>
</evidence>
<accession>A0AAD2JGB9</accession>
<dbReference type="InterPro" id="IPR018253">
    <property type="entry name" value="DnaJ_domain_CS"/>
</dbReference>
<dbReference type="PRINTS" id="PR00625">
    <property type="entry name" value="JDOMAIN"/>
</dbReference>